<dbReference type="InterPro" id="IPR034690">
    <property type="entry name" value="Endolysin_T4_type"/>
</dbReference>
<accession>A0A1S8YLC2</accession>
<dbReference type="Pfam" id="PF00959">
    <property type="entry name" value="Phage_lysozyme"/>
    <property type="match status" value="1"/>
</dbReference>
<proteinExistence type="inferred from homology"/>
<comment type="catalytic activity">
    <reaction evidence="1 7">
        <text>Hydrolysis of (1-&gt;4)-beta-linkages between N-acetylmuramic acid and N-acetyl-D-glucosamine residues in a peptidoglycan and between N-acetyl-D-glucosamine residues in chitodextrins.</text>
        <dbReference type="EC" id="3.2.1.17"/>
    </reaction>
</comment>
<reference evidence="8 9" key="1">
    <citation type="submission" date="2016-12" db="EMBL/GenBank/DDBJ databases">
        <title>Izhakiella australiana sp. nov. of genus Izhakiella isolated from Australian desert.</title>
        <authorList>
            <person name="Ji M."/>
        </authorList>
    </citation>
    <scope>NUCLEOTIDE SEQUENCE [LARGE SCALE GENOMIC DNA]</scope>
    <source>
        <strain evidence="8 9">D4N98</strain>
    </source>
</reference>
<evidence type="ECO:0000256" key="4">
    <source>
        <dbReference type="ARBA" id="ARBA00022801"/>
    </source>
</evidence>
<comment type="caution">
    <text evidence="8">The sequence shown here is derived from an EMBL/GenBank/DDBJ whole genome shotgun (WGS) entry which is preliminary data.</text>
</comment>
<evidence type="ECO:0000256" key="7">
    <source>
        <dbReference type="RuleBase" id="RU003788"/>
    </source>
</evidence>
<dbReference type="AlphaFoldDB" id="A0A1S8YLC2"/>
<dbReference type="CDD" id="cd00737">
    <property type="entry name" value="lyz_endolysin_autolysin"/>
    <property type="match status" value="1"/>
</dbReference>
<dbReference type="EMBL" id="MRUL01000007">
    <property type="protein sequence ID" value="OON39844.1"/>
    <property type="molecule type" value="Genomic_DNA"/>
</dbReference>
<dbReference type="Gene3D" id="1.10.530.40">
    <property type="match status" value="1"/>
</dbReference>
<dbReference type="STRING" id="1926881.BTJ39_12080"/>
<evidence type="ECO:0000256" key="1">
    <source>
        <dbReference type="ARBA" id="ARBA00000632"/>
    </source>
</evidence>
<dbReference type="SUPFAM" id="SSF53955">
    <property type="entry name" value="Lysozyme-like"/>
    <property type="match status" value="1"/>
</dbReference>
<dbReference type="GO" id="GO:0016998">
    <property type="term" value="P:cell wall macromolecule catabolic process"/>
    <property type="evidence" value="ECO:0007669"/>
    <property type="project" value="InterPro"/>
</dbReference>
<dbReference type="HAMAP" id="MF_04110">
    <property type="entry name" value="ENDOLYSIN_T4"/>
    <property type="match status" value="1"/>
</dbReference>
<organism evidence="8 9">
    <name type="scientific">Izhakiella australiensis</name>
    <dbReference type="NCBI Taxonomy" id="1926881"/>
    <lineage>
        <taxon>Bacteria</taxon>
        <taxon>Pseudomonadati</taxon>
        <taxon>Pseudomonadota</taxon>
        <taxon>Gammaproteobacteria</taxon>
        <taxon>Enterobacterales</taxon>
        <taxon>Erwiniaceae</taxon>
        <taxon>Izhakiella</taxon>
    </lineage>
</organism>
<keyword evidence="4 7" id="KW-0378">Hydrolase</keyword>
<dbReference type="InterPro" id="IPR002196">
    <property type="entry name" value="Glyco_hydro_24"/>
</dbReference>
<sequence>MNISSNGIILIKTFEGCSLQAYQDTAGVWTIGYGWTGLVNGEPVKEGMSITRQQADELLVEGIQKYESGVRGEVTVNLTQWQYDALISFTYNVGIASFTDSTLLKKLNAGQYQSAADEFLRWHNAGGEVVFGLILRRAYERDRFLGYTQ</sequence>
<dbReference type="InterPro" id="IPR033907">
    <property type="entry name" value="Endolysin_autolysin"/>
</dbReference>
<dbReference type="GO" id="GO:0003796">
    <property type="term" value="F:lysozyme activity"/>
    <property type="evidence" value="ECO:0007669"/>
    <property type="project" value="UniProtKB-EC"/>
</dbReference>
<comment type="similarity">
    <text evidence="7">Belongs to the glycosyl hydrolase 24 family.</text>
</comment>
<dbReference type="InterPro" id="IPR023346">
    <property type="entry name" value="Lysozyme-like_dom_sf"/>
</dbReference>
<keyword evidence="6 7" id="KW-0326">Glycosidase</keyword>
<keyword evidence="5" id="KW-1035">Host cytoplasm</keyword>
<keyword evidence="3 7" id="KW-0081">Bacteriolytic enzyme</keyword>
<evidence type="ECO:0000313" key="9">
    <source>
        <dbReference type="Proteomes" id="UP000190667"/>
    </source>
</evidence>
<dbReference type="PANTHER" id="PTHR38107">
    <property type="match status" value="1"/>
</dbReference>
<protein>
    <recommendedName>
        <fullName evidence="7">Lysozyme</fullName>
        <ecNumber evidence="7">3.2.1.17</ecNumber>
    </recommendedName>
</protein>
<dbReference type="GO" id="GO:0042742">
    <property type="term" value="P:defense response to bacterium"/>
    <property type="evidence" value="ECO:0007669"/>
    <property type="project" value="UniProtKB-KW"/>
</dbReference>
<dbReference type="OrthoDB" id="8141296at2"/>
<dbReference type="PANTHER" id="PTHR38107:SF3">
    <property type="entry name" value="LYSOZYME RRRD-RELATED"/>
    <property type="match status" value="1"/>
</dbReference>
<evidence type="ECO:0000256" key="2">
    <source>
        <dbReference type="ARBA" id="ARBA00022529"/>
    </source>
</evidence>
<evidence type="ECO:0000256" key="3">
    <source>
        <dbReference type="ARBA" id="ARBA00022638"/>
    </source>
</evidence>
<dbReference type="RefSeq" id="WP_078003031.1">
    <property type="nucleotide sequence ID" value="NZ_MRUL01000007.1"/>
</dbReference>
<keyword evidence="2 7" id="KW-0929">Antimicrobial</keyword>
<evidence type="ECO:0000256" key="5">
    <source>
        <dbReference type="ARBA" id="ARBA00023200"/>
    </source>
</evidence>
<gene>
    <name evidence="8" type="ORF">BTJ39_12080</name>
</gene>
<dbReference type="GO" id="GO:0009253">
    <property type="term" value="P:peptidoglycan catabolic process"/>
    <property type="evidence" value="ECO:0007669"/>
    <property type="project" value="InterPro"/>
</dbReference>
<name>A0A1S8YLC2_9GAMM</name>
<keyword evidence="9" id="KW-1185">Reference proteome</keyword>
<dbReference type="InterPro" id="IPR051018">
    <property type="entry name" value="Bacteriophage_GH24"/>
</dbReference>
<dbReference type="InterPro" id="IPR023347">
    <property type="entry name" value="Lysozyme_dom_sf"/>
</dbReference>
<dbReference type="Proteomes" id="UP000190667">
    <property type="component" value="Unassembled WGS sequence"/>
</dbReference>
<evidence type="ECO:0000256" key="6">
    <source>
        <dbReference type="ARBA" id="ARBA00023295"/>
    </source>
</evidence>
<dbReference type="EC" id="3.2.1.17" evidence="7"/>
<dbReference type="GO" id="GO:0031640">
    <property type="term" value="P:killing of cells of another organism"/>
    <property type="evidence" value="ECO:0007669"/>
    <property type="project" value="UniProtKB-KW"/>
</dbReference>
<evidence type="ECO:0000313" key="8">
    <source>
        <dbReference type="EMBL" id="OON39844.1"/>
    </source>
</evidence>